<name>A0A2N5W682_9BASI</name>
<dbReference type="AlphaFoldDB" id="A0A2N5W682"/>
<accession>A0A2N5W682</accession>
<proteinExistence type="predicted"/>
<feature type="region of interest" description="Disordered" evidence="1">
    <location>
        <begin position="150"/>
        <end position="210"/>
    </location>
</feature>
<comment type="caution">
    <text evidence="2">The sequence shown here is derived from an EMBL/GenBank/DDBJ whole genome shotgun (WGS) entry which is preliminary data.</text>
</comment>
<dbReference type="EMBL" id="PGCJ01000008">
    <property type="protein sequence ID" value="PLW57722.1"/>
    <property type="molecule type" value="Genomic_DNA"/>
</dbReference>
<feature type="region of interest" description="Disordered" evidence="1">
    <location>
        <begin position="46"/>
        <end position="95"/>
    </location>
</feature>
<evidence type="ECO:0000313" key="3">
    <source>
        <dbReference type="Proteomes" id="UP000235388"/>
    </source>
</evidence>
<feature type="region of interest" description="Disordered" evidence="1">
    <location>
        <begin position="1"/>
        <end position="27"/>
    </location>
</feature>
<evidence type="ECO:0000256" key="1">
    <source>
        <dbReference type="SAM" id="MobiDB-lite"/>
    </source>
</evidence>
<gene>
    <name evidence="2" type="ORF">PCANC_01333</name>
</gene>
<feature type="compositionally biased region" description="Basic residues" evidence="1">
    <location>
        <begin position="178"/>
        <end position="194"/>
    </location>
</feature>
<evidence type="ECO:0000313" key="2">
    <source>
        <dbReference type="EMBL" id="PLW57722.1"/>
    </source>
</evidence>
<feature type="compositionally biased region" description="Basic and acidic residues" evidence="1">
    <location>
        <begin position="69"/>
        <end position="78"/>
    </location>
</feature>
<reference evidence="2 3" key="1">
    <citation type="submission" date="2017-11" db="EMBL/GenBank/DDBJ databases">
        <title>De novo assembly and phasing of dikaryotic genomes from two isolates of Puccinia coronata f. sp. avenae, the causal agent of oat crown rust.</title>
        <authorList>
            <person name="Miller M.E."/>
            <person name="Zhang Y."/>
            <person name="Omidvar V."/>
            <person name="Sperschneider J."/>
            <person name="Schwessinger B."/>
            <person name="Raley C."/>
            <person name="Palmer J.M."/>
            <person name="Garnica D."/>
            <person name="Upadhyaya N."/>
            <person name="Rathjen J."/>
            <person name="Taylor J.M."/>
            <person name="Park R.F."/>
            <person name="Dodds P.N."/>
            <person name="Hirsch C.D."/>
            <person name="Kianian S.F."/>
            <person name="Figueroa M."/>
        </authorList>
    </citation>
    <scope>NUCLEOTIDE SEQUENCE [LARGE SCALE GENOMIC DNA]</scope>
    <source>
        <strain evidence="2">12NC29</strain>
    </source>
</reference>
<feature type="compositionally biased region" description="Basic and acidic residues" evidence="1">
    <location>
        <begin position="165"/>
        <end position="174"/>
    </location>
</feature>
<dbReference type="Proteomes" id="UP000235388">
    <property type="component" value="Unassembled WGS sequence"/>
</dbReference>
<organism evidence="2 3">
    <name type="scientific">Puccinia coronata f. sp. avenae</name>
    <dbReference type="NCBI Taxonomy" id="200324"/>
    <lineage>
        <taxon>Eukaryota</taxon>
        <taxon>Fungi</taxon>
        <taxon>Dikarya</taxon>
        <taxon>Basidiomycota</taxon>
        <taxon>Pucciniomycotina</taxon>
        <taxon>Pucciniomycetes</taxon>
        <taxon>Pucciniales</taxon>
        <taxon>Pucciniaceae</taxon>
        <taxon>Puccinia</taxon>
    </lineage>
</organism>
<feature type="compositionally biased region" description="Polar residues" evidence="1">
    <location>
        <begin position="51"/>
        <end position="65"/>
    </location>
</feature>
<protein>
    <submittedName>
        <fullName evidence="2">Uncharacterized protein</fullName>
    </submittedName>
</protein>
<feature type="compositionally biased region" description="Polar residues" evidence="1">
    <location>
        <begin position="16"/>
        <end position="27"/>
    </location>
</feature>
<keyword evidence="3" id="KW-1185">Reference proteome</keyword>
<sequence length="273" mass="30444">MRRKLSVKRNPVPKQPSRSANGSHYQRNKFSVDVFVSSYLPRHGFRKRSQTHLPQQIANRNSRPTAQAKDGRCHKLDKNPAPATLPATGLSSGAWDAPVTPMHQRGCERSKALGTRVGTPSQRDIPCNVVSLPWEHGDPLTAMTPFSRVALRDTGPRRPQPTTPPEDKRNREILGKLGLRKARNRKARNRKKRLGTPAGGPGPRLADCKPRITTQQPLCLQRHLFGRMGSPVDSHAPETLLLRDRVPWPPSRLTISTGYPLQCYLIGSMKAPK</sequence>